<dbReference type="InParanoid" id="A0A136JE32"/>
<dbReference type="OrthoDB" id="10259622at2759"/>
<feature type="compositionally biased region" description="Acidic residues" evidence="1">
    <location>
        <begin position="25"/>
        <end position="34"/>
    </location>
</feature>
<evidence type="ECO:0000313" key="3">
    <source>
        <dbReference type="Proteomes" id="UP000070501"/>
    </source>
</evidence>
<sequence length="186" mass="20283">MAATHQTLAAASGPTTMASSRKDEWEDWEDEDDGNILISTSSGTHHQHKATFDPNSEEFNAARGHQHRYSVQRPSRIKSKGRQKAQNAKAGIKLVTDMSKFRRPTATGPKSAIQSARDDKRGKFSDAAALLALEGEPTSASIGSFSWLKKKQGYSRFNKTVKKHGRGPSAELSPAERPIVIGISIP</sequence>
<organism evidence="2 3">
    <name type="scientific">Microdochium bolleyi</name>
    <dbReference type="NCBI Taxonomy" id="196109"/>
    <lineage>
        <taxon>Eukaryota</taxon>
        <taxon>Fungi</taxon>
        <taxon>Dikarya</taxon>
        <taxon>Ascomycota</taxon>
        <taxon>Pezizomycotina</taxon>
        <taxon>Sordariomycetes</taxon>
        <taxon>Xylariomycetidae</taxon>
        <taxon>Xylariales</taxon>
        <taxon>Microdochiaceae</taxon>
        <taxon>Microdochium</taxon>
    </lineage>
</organism>
<proteinExistence type="predicted"/>
<dbReference type="STRING" id="196109.A0A136JE32"/>
<protein>
    <submittedName>
        <fullName evidence="2">Uncharacterized protein</fullName>
    </submittedName>
</protein>
<name>A0A136JE32_9PEZI</name>
<dbReference type="EMBL" id="KQ964246">
    <property type="protein sequence ID" value="KXJ95412.1"/>
    <property type="molecule type" value="Genomic_DNA"/>
</dbReference>
<reference evidence="3" key="1">
    <citation type="submission" date="2016-02" db="EMBL/GenBank/DDBJ databases">
        <title>Draft genome sequence of Microdochium bolleyi, a fungal endophyte of beachgrass.</title>
        <authorList>
            <consortium name="DOE Joint Genome Institute"/>
            <person name="David A.S."/>
            <person name="May G."/>
            <person name="Haridas S."/>
            <person name="Lim J."/>
            <person name="Wang M."/>
            <person name="Labutti K."/>
            <person name="Lipzen A."/>
            <person name="Barry K."/>
            <person name="Grigoriev I.V."/>
        </authorList>
    </citation>
    <scope>NUCLEOTIDE SEQUENCE [LARGE SCALE GENOMIC DNA]</scope>
    <source>
        <strain evidence="3">J235TASD1</strain>
    </source>
</reference>
<evidence type="ECO:0000256" key="1">
    <source>
        <dbReference type="SAM" id="MobiDB-lite"/>
    </source>
</evidence>
<dbReference type="Proteomes" id="UP000070501">
    <property type="component" value="Unassembled WGS sequence"/>
</dbReference>
<accession>A0A136JE32</accession>
<keyword evidence="3" id="KW-1185">Reference proteome</keyword>
<gene>
    <name evidence="2" type="ORF">Micbo1qcDRAFT_157336</name>
</gene>
<feature type="non-terminal residue" evidence="2">
    <location>
        <position position="186"/>
    </location>
</feature>
<evidence type="ECO:0000313" key="2">
    <source>
        <dbReference type="EMBL" id="KXJ95412.1"/>
    </source>
</evidence>
<feature type="compositionally biased region" description="Polar residues" evidence="1">
    <location>
        <begin position="1"/>
        <end position="19"/>
    </location>
</feature>
<feature type="region of interest" description="Disordered" evidence="1">
    <location>
        <begin position="1"/>
        <end position="120"/>
    </location>
</feature>
<feature type="compositionally biased region" description="Basic residues" evidence="1">
    <location>
        <begin position="64"/>
        <end position="83"/>
    </location>
</feature>
<dbReference type="AlphaFoldDB" id="A0A136JE32"/>